<proteinExistence type="predicted"/>
<dbReference type="OrthoDB" id="5865712at2759"/>
<reference evidence="1 2" key="1">
    <citation type="submission" date="2014-03" db="EMBL/GenBank/DDBJ databases">
        <title>Draft genome of the hookworm Oesophagostomum dentatum.</title>
        <authorList>
            <person name="Mitreva M."/>
        </authorList>
    </citation>
    <scope>NUCLEOTIDE SEQUENCE [LARGE SCALE GENOMIC DNA]</scope>
    <source>
        <strain evidence="1 2">OD-Hann</strain>
    </source>
</reference>
<dbReference type="Proteomes" id="UP000053660">
    <property type="component" value="Unassembled WGS sequence"/>
</dbReference>
<dbReference type="PANTHER" id="PTHR47642">
    <property type="entry name" value="ATP-DEPENDENT DNA HELICASE"/>
    <property type="match status" value="1"/>
</dbReference>
<dbReference type="CDD" id="cd18809">
    <property type="entry name" value="SF1_C_RecD"/>
    <property type="match status" value="1"/>
</dbReference>
<evidence type="ECO:0008006" key="3">
    <source>
        <dbReference type="Google" id="ProtNLM"/>
    </source>
</evidence>
<dbReference type="InterPro" id="IPR051055">
    <property type="entry name" value="PIF1_helicase"/>
</dbReference>
<organism evidence="1 2">
    <name type="scientific">Oesophagostomum dentatum</name>
    <name type="common">Nodular worm</name>
    <dbReference type="NCBI Taxonomy" id="61180"/>
    <lineage>
        <taxon>Eukaryota</taxon>
        <taxon>Metazoa</taxon>
        <taxon>Ecdysozoa</taxon>
        <taxon>Nematoda</taxon>
        <taxon>Chromadorea</taxon>
        <taxon>Rhabditida</taxon>
        <taxon>Rhabditina</taxon>
        <taxon>Rhabditomorpha</taxon>
        <taxon>Strongyloidea</taxon>
        <taxon>Strongylidae</taxon>
        <taxon>Oesophagostomum</taxon>
    </lineage>
</organism>
<evidence type="ECO:0000313" key="2">
    <source>
        <dbReference type="Proteomes" id="UP000053660"/>
    </source>
</evidence>
<accession>A0A0B1RVC5</accession>
<sequence>MLTKNIDLMRGLSNGSRGVVTKFSKLGFPMVKFFCTQEEVEVVPIRFAVRIPGCDEPACRRQLPLQLAWAISIHKSQGLTLDAVEVSLERVFAEGQSYVALSRARSLSSLRVIAFDPSVIKANKNVVRYYQSIKENAAEEDEENFVIRKRPDYQLIFDHMRGLL</sequence>
<dbReference type="EMBL" id="KN612600">
    <property type="protein sequence ID" value="KHJ75586.1"/>
    <property type="molecule type" value="Genomic_DNA"/>
</dbReference>
<dbReference type="AlphaFoldDB" id="A0A0B1RVC5"/>
<dbReference type="Gene3D" id="3.40.50.300">
    <property type="entry name" value="P-loop containing nucleotide triphosphate hydrolases"/>
    <property type="match status" value="1"/>
</dbReference>
<dbReference type="SUPFAM" id="SSF52540">
    <property type="entry name" value="P-loop containing nucleoside triphosphate hydrolases"/>
    <property type="match status" value="1"/>
</dbReference>
<dbReference type="InterPro" id="IPR027417">
    <property type="entry name" value="P-loop_NTPase"/>
</dbReference>
<dbReference type="PANTHER" id="PTHR47642:SF7">
    <property type="entry name" value="ATP-DEPENDENT DNA HELICASE PIF1"/>
    <property type="match status" value="1"/>
</dbReference>
<evidence type="ECO:0000313" key="1">
    <source>
        <dbReference type="EMBL" id="KHJ75586.1"/>
    </source>
</evidence>
<keyword evidence="2" id="KW-1185">Reference proteome</keyword>
<name>A0A0B1RVC5_OESDE</name>
<gene>
    <name evidence="1" type="ORF">OESDEN_24798</name>
</gene>
<protein>
    <recommendedName>
        <fullName evidence="3">ATP-dependent DNA helicase</fullName>
    </recommendedName>
</protein>